<evidence type="ECO:0000313" key="1">
    <source>
        <dbReference type="EMBL" id="PIR86100.1"/>
    </source>
</evidence>
<dbReference type="AlphaFoldDB" id="A0A2H0UIA0"/>
<protein>
    <submittedName>
        <fullName evidence="1">Uncharacterized protein</fullName>
    </submittedName>
</protein>
<dbReference type="EMBL" id="PFBG01000009">
    <property type="protein sequence ID" value="PIR86100.1"/>
    <property type="molecule type" value="Genomic_DNA"/>
</dbReference>
<gene>
    <name evidence="1" type="ORF">COU14_00720</name>
</gene>
<comment type="caution">
    <text evidence="1">The sequence shown here is derived from an EMBL/GenBank/DDBJ whole genome shotgun (WGS) entry which is preliminary data.</text>
</comment>
<reference evidence="2" key="1">
    <citation type="submission" date="2017-09" db="EMBL/GenBank/DDBJ databases">
        <title>Depth-based differentiation of microbial function through sediment-hosted aquifers and enrichment of novel symbionts in the deep terrestrial subsurface.</title>
        <authorList>
            <person name="Probst A.J."/>
            <person name="Ladd B."/>
            <person name="Jarett J.K."/>
            <person name="Geller-Mcgrath D.E."/>
            <person name="Sieber C.M.K."/>
            <person name="Emerson J.B."/>
            <person name="Anantharaman K."/>
            <person name="Thomas B.C."/>
            <person name="Malmstrom R."/>
            <person name="Stieglmeier M."/>
            <person name="Klingl A."/>
            <person name="Woyke T."/>
            <person name="Ryan C.M."/>
            <person name="Banfield J.F."/>
        </authorList>
    </citation>
    <scope>NUCLEOTIDE SEQUENCE [LARGE SCALE GENOMIC DNA]</scope>
</reference>
<proteinExistence type="predicted"/>
<dbReference type="Proteomes" id="UP000229612">
    <property type="component" value="Unassembled WGS sequence"/>
</dbReference>
<sequence>MKPEQLTGSAIDKVDSVVENQGFFLQEGLLSRREDLCRELLEFVDGHASVYNPEAGVYRTVPMYYHHYMLNDVERNVYATVRLLRETDTSQPTEVLIRFLTEVTKEEQRTVLADAALEVTLASGNKIKVLEFATESLPVIPDPRFGVSSLDILQQQQSQVAAVAETLKHLKSPERQTEADKRML</sequence>
<organism evidence="1 2">
    <name type="scientific">Candidatus Kaiserbacteria bacterium CG10_big_fil_rev_8_21_14_0_10_44_10</name>
    <dbReference type="NCBI Taxonomy" id="1974606"/>
    <lineage>
        <taxon>Bacteria</taxon>
        <taxon>Candidatus Kaiseribacteriota</taxon>
    </lineage>
</organism>
<evidence type="ECO:0000313" key="2">
    <source>
        <dbReference type="Proteomes" id="UP000229612"/>
    </source>
</evidence>
<name>A0A2H0UIA0_9BACT</name>
<accession>A0A2H0UIA0</accession>